<name>A0A2T1GFH9_9CYAN</name>
<gene>
    <name evidence="3" type="ORF">C7B77_12320</name>
</gene>
<dbReference type="EMBL" id="PVWO01000133">
    <property type="protein sequence ID" value="PSB56305.1"/>
    <property type="molecule type" value="Genomic_DNA"/>
</dbReference>
<feature type="region of interest" description="Disordered" evidence="1">
    <location>
        <begin position="183"/>
        <end position="223"/>
    </location>
</feature>
<keyword evidence="2" id="KW-0732">Signal</keyword>
<evidence type="ECO:0000313" key="4">
    <source>
        <dbReference type="Proteomes" id="UP000238937"/>
    </source>
</evidence>
<keyword evidence="4" id="KW-1185">Reference proteome</keyword>
<protein>
    <submittedName>
        <fullName evidence="3">Uncharacterized protein</fullName>
    </submittedName>
</protein>
<sequence>MKISSYLLGMGAVASLVALNITPANAQLGNGSDNGNIFTSITNVGGGGIVGSGEATYASQSQSAVNQFSQSLTANSVGDAATFDTINGGAPGPLVAALLPAGVPADGATGKAATNLANTVQGLRAGNGDISATKLNASVGAYNDYIKAYVGEVGPEKALTDAPNGQKALQGVLGQLIQIANQSAPTAAPATPPSEPAPPSTPVPQVPTTPPAPSAPVAPPTPK</sequence>
<comment type="caution">
    <text evidence="3">The sequence shown here is derived from an EMBL/GenBank/DDBJ whole genome shotgun (WGS) entry which is preliminary data.</text>
</comment>
<organism evidence="3 4">
    <name type="scientific">Chamaesiphon polymorphus CCALA 037</name>
    <dbReference type="NCBI Taxonomy" id="2107692"/>
    <lineage>
        <taxon>Bacteria</taxon>
        <taxon>Bacillati</taxon>
        <taxon>Cyanobacteriota</taxon>
        <taxon>Cyanophyceae</taxon>
        <taxon>Gomontiellales</taxon>
        <taxon>Chamaesiphonaceae</taxon>
        <taxon>Chamaesiphon</taxon>
    </lineage>
</organism>
<feature type="chain" id="PRO_5015436066" evidence="2">
    <location>
        <begin position="27"/>
        <end position="223"/>
    </location>
</feature>
<dbReference type="Proteomes" id="UP000238937">
    <property type="component" value="Unassembled WGS sequence"/>
</dbReference>
<evidence type="ECO:0000256" key="2">
    <source>
        <dbReference type="SAM" id="SignalP"/>
    </source>
</evidence>
<evidence type="ECO:0000313" key="3">
    <source>
        <dbReference type="EMBL" id="PSB56305.1"/>
    </source>
</evidence>
<dbReference type="AlphaFoldDB" id="A0A2T1GFH9"/>
<dbReference type="RefSeq" id="WP_106304828.1">
    <property type="nucleotide sequence ID" value="NZ_PVWO01000133.1"/>
</dbReference>
<feature type="compositionally biased region" description="Pro residues" evidence="1">
    <location>
        <begin position="190"/>
        <end position="223"/>
    </location>
</feature>
<accession>A0A2T1GFH9</accession>
<reference evidence="3 4" key="1">
    <citation type="submission" date="2018-03" db="EMBL/GenBank/DDBJ databases">
        <title>The ancient ancestry and fast evolution of plastids.</title>
        <authorList>
            <person name="Moore K.R."/>
            <person name="Magnabosco C."/>
            <person name="Momper L."/>
            <person name="Gold D.A."/>
            <person name="Bosak T."/>
            <person name="Fournier G.P."/>
        </authorList>
    </citation>
    <scope>NUCLEOTIDE SEQUENCE [LARGE SCALE GENOMIC DNA]</scope>
    <source>
        <strain evidence="3 4">CCALA 037</strain>
    </source>
</reference>
<proteinExistence type="predicted"/>
<feature type="signal peptide" evidence="2">
    <location>
        <begin position="1"/>
        <end position="26"/>
    </location>
</feature>
<evidence type="ECO:0000256" key="1">
    <source>
        <dbReference type="SAM" id="MobiDB-lite"/>
    </source>
</evidence>